<dbReference type="EMBL" id="JBHTLU010000019">
    <property type="protein sequence ID" value="MFD1221448.1"/>
    <property type="molecule type" value="Genomic_DNA"/>
</dbReference>
<accession>A0ABW3UKD3</accession>
<protein>
    <submittedName>
        <fullName evidence="2">Nucleotidyltransferase domain-containing protein</fullName>
    </submittedName>
</protein>
<reference evidence="3" key="1">
    <citation type="journal article" date="2019" name="Int. J. Syst. Evol. Microbiol.">
        <title>The Global Catalogue of Microorganisms (GCM) 10K type strain sequencing project: providing services to taxonomists for standard genome sequencing and annotation.</title>
        <authorList>
            <consortium name="The Broad Institute Genomics Platform"/>
            <consortium name="The Broad Institute Genome Sequencing Center for Infectious Disease"/>
            <person name="Wu L."/>
            <person name="Ma J."/>
        </authorList>
    </citation>
    <scope>NUCLEOTIDE SEQUENCE [LARGE SCALE GENOMIC DNA]</scope>
    <source>
        <strain evidence="3">CCUG 53270</strain>
    </source>
</reference>
<dbReference type="Pfam" id="PF01909">
    <property type="entry name" value="NTP_transf_2"/>
    <property type="match status" value="1"/>
</dbReference>
<name>A0ABW3UKD3_9BACL</name>
<dbReference type="RefSeq" id="WP_345585397.1">
    <property type="nucleotide sequence ID" value="NZ_BAABJG010000003.1"/>
</dbReference>
<dbReference type="InterPro" id="IPR002934">
    <property type="entry name" value="Polymerase_NTP_transf_dom"/>
</dbReference>
<evidence type="ECO:0000259" key="1">
    <source>
        <dbReference type="Pfam" id="PF01909"/>
    </source>
</evidence>
<comment type="caution">
    <text evidence="2">The sequence shown here is derived from an EMBL/GenBank/DDBJ whole genome shotgun (WGS) entry which is preliminary data.</text>
</comment>
<keyword evidence="3" id="KW-1185">Reference proteome</keyword>
<evidence type="ECO:0000313" key="2">
    <source>
        <dbReference type="EMBL" id="MFD1221448.1"/>
    </source>
</evidence>
<sequence>MTITRETIIQEIAADLGSQDYILAIWLEGSDGTGSLDEYSDIDMVCYTKEGFGEAALSRLDDCIGRMGAVDIAYEQPGRPANNRYKVYHIIGTPDHLLIDVTVQSESMPVAFIHEDLTVVPVVLIDKAGIVKMAHVESAAHLSRLRQQWLQAQAIYSQRSRAVKYTKRGLFLE</sequence>
<proteinExistence type="predicted"/>
<dbReference type="InterPro" id="IPR043519">
    <property type="entry name" value="NT_sf"/>
</dbReference>
<feature type="domain" description="Polymerase nucleotidyl transferase" evidence="1">
    <location>
        <begin position="11"/>
        <end position="65"/>
    </location>
</feature>
<gene>
    <name evidence="2" type="ORF">ACFQ4B_15110</name>
</gene>
<dbReference type="SUPFAM" id="SSF81301">
    <property type="entry name" value="Nucleotidyltransferase"/>
    <property type="match status" value="1"/>
</dbReference>
<evidence type="ECO:0000313" key="3">
    <source>
        <dbReference type="Proteomes" id="UP001597180"/>
    </source>
</evidence>
<organism evidence="2 3">
    <name type="scientific">Paenibacillus vulneris</name>
    <dbReference type="NCBI Taxonomy" id="1133364"/>
    <lineage>
        <taxon>Bacteria</taxon>
        <taxon>Bacillati</taxon>
        <taxon>Bacillota</taxon>
        <taxon>Bacilli</taxon>
        <taxon>Bacillales</taxon>
        <taxon>Paenibacillaceae</taxon>
        <taxon>Paenibacillus</taxon>
    </lineage>
</organism>
<dbReference type="Gene3D" id="3.30.460.10">
    <property type="entry name" value="Beta Polymerase, domain 2"/>
    <property type="match status" value="1"/>
</dbReference>
<dbReference type="Proteomes" id="UP001597180">
    <property type="component" value="Unassembled WGS sequence"/>
</dbReference>